<proteinExistence type="predicted"/>
<organism evidence="1">
    <name type="scientific">marine sediment metagenome</name>
    <dbReference type="NCBI Taxonomy" id="412755"/>
    <lineage>
        <taxon>unclassified sequences</taxon>
        <taxon>metagenomes</taxon>
        <taxon>ecological metagenomes</taxon>
    </lineage>
</organism>
<evidence type="ECO:0000313" key="1">
    <source>
        <dbReference type="EMBL" id="KKK84542.1"/>
    </source>
</evidence>
<accession>A0A0F8YSY2</accession>
<gene>
    <name evidence="1" type="ORF">LCGC14_2782310</name>
</gene>
<sequence>MFGEIEKTVNLMLMHKADSEAHKTVAKMYGYIQQMPNGYWKARYLGEIKKKYKHLLPQTAEIQGMKA</sequence>
<dbReference type="AlphaFoldDB" id="A0A0F8YSY2"/>
<protein>
    <submittedName>
        <fullName evidence="1">Uncharacterized protein</fullName>
    </submittedName>
</protein>
<name>A0A0F8YSY2_9ZZZZ</name>
<comment type="caution">
    <text evidence="1">The sequence shown here is derived from an EMBL/GenBank/DDBJ whole genome shotgun (WGS) entry which is preliminary data.</text>
</comment>
<dbReference type="EMBL" id="LAZR01051730">
    <property type="protein sequence ID" value="KKK84542.1"/>
    <property type="molecule type" value="Genomic_DNA"/>
</dbReference>
<reference evidence="1" key="1">
    <citation type="journal article" date="2015" name="Nature">
        <title>Complex archaea that bridge the gap between prokaryotes and eukaryotes.</title>
        <authorList>
            <person name="Spang A."/>
            <person name="Saw J.H."/>
            <person name="Jorgensen S.L."/>
            <person name="Zaremba-Niedzwiedzka K."/>
            <person name="Martijn J."/>
            <person name="Lind A.E."/>
            <person name="van Eijk R."/>
            <person name="Schleper C."/>
            <person name="Guy L."/>
            <person name="Ettema T.J."/>
        </authorList>
    </citation>
    <scope>NUCLEOTIDE SEQUENCE</scope>
</reference>